<evidence type="ECO:0000256" key="1">
    <source>
        <dbReference type="ARBA" id="ARBA00022723"/>
    </source>
</evidence>
<feature type="region of interest" description="Disordered" evidence="2">
    <location>
        <begin position="252"/>
        <end position="275"/>
    </location>
</feature>
<feature type="domain" description="GON" evidence="3">
    <location>
        <begin position="121"/>
        <end position="205"/>
    </location>
</feature>
<dbReference type="OrthoDB" id="433250at2759"/>
<protein>
    <recommendedName>
        <fullName evidence="3">GON domain-containing protein</fullName>
    </recommendedName>
</protein>
<dbReference type="InterPro" id="IPR012314">
    <property type="entry name" value="Pept_M12B_GON-ADAMTSs"/>
</dbReference>
<dbReference type="GO" id="GO:0008270">
    <property type="term" value="F:zinc ion binding"/>
    <property type="evidence" value="ECO:0007669"/>
    <property type="project" value="InterPro"/>
</dbReference>
<dbReference type="GO" id="GO:0004222">
    <property type="term" value="F:metalloendopeptidase activity"/>
    <property type="evidence" value="ECO:0007669"/>
    <property type="project" value="InterPro"/>
</dbReference>
<evidence type="ECO:0000259" key="3">
    <source>
        <dbReference type="Pfam" id="PF08685"/>
    </source>
</evidence>
<keyword evidence="1" id="KW-0479">Metal-binding</keyword>
<name>A0A812RTG0_9DINO</name>
<dbReference type="AlphaFoldDB" id="A0A812RTG0"/>
<reference evidence="4" key="1">
    <citation type="submission" date="2021-02" db="EMBL/GenBank/DDBJ databases">
        <authorList>
            <person name="Dougan E. K."/>
            <person name="Rhodes N."/>
            <person name="Thang M."/>
            <person name="Chan C."/>
        </authorList>
    </citation>
    <scope>NUCLEOTIDE SEQUENCE</scope>
</reference>
<comment type="caution">
    <text evidence="4">The sequence shown here is derived from an EMBL/GenBank/DDBJ whole genome shotgun (WGS) entry which is preliminary data.</text>
</comment>
<dbReference type="Proteomes" id="UP000604046">
    <property type="component" value="Unassembled WGS sequence"/>
</dbReference>
<evidence type="ECO:0000313" key="5">
    <source>
        <dbReference type="Proteomes" id="UP000604046"/>
    </source>
</evidence>
<gene>
    <name evidence="4" type="ORF">SNAT2548_LOCUS24673</name>
</gene>
<evidence type="ECO:0000256" key="2">
    <source>
        <dbReference type="SAM" id="MobiDB-lite"/>
    </source>
</evidence>
<organism evidence="4 5">
    <name type="scientific">Symbiodinium natans</name>
    <dbReference type="NCBI Taxonomy" id="878477"/>
    <lineage>
        <taxon>Eukaryota</taxon>
        <taxon>Sar</taxon>
        <taxon>Alveolata</taxon>
        <taxon>Dinophyceae</taxon>
        <taxon>Suessiales</taxon>
        <taxon>Symbiodiniaceae</taxon>
        <taxon>Symbiodinium</taxon>
    </lineage>
</organism>
<dbReference type="EMBL" id="CAJNDS010002365">
    <property type="protein sequence ID" value="CAE7450879.1"/>
    <property type="molecule type" value="Genomic_DNA"/>
</dbReference>
<sequence length="612" mass="65070">MQAFAQVLKAATRHLRDATGQHPLVEGIWVPGVRLDSSFDAALLSGGERVMGPCRGNMLPLLLKAFACLVVACDWLLYDSGASYLNLPEVDNWSRLNDAETVWRKLKLLQDPQVGDTFVLVSLVDTTFADVSGAEVAPWGLASDCRGSPFSGTMQVNLLNTPFRYEAALPDATGWRAFGSVSCQQSSQNCSASCGGLCGFCGLGEQTVTQAQLPVIDQCAFDMGVQAWVTTTTSTGTRTTWTSTRTSSVTSSTTTYLGPTSTSTSTTTTLTSSTSTTLTSTSTATVSTTSSSTTTSTTTQVNGYYYYRFTPTQIAEEGGSCCCAHAVAELYFRNCGADVDMASVSASNPGGSWQSSPPGNAVDLRLETKWRDSNRRPLILASPELMPVDSYSYATGDDCPDNDPTAFELHGSQDGVYWEFLDARVMADRPPASWRPAQTEWFTFKNCTPTTTATTLTQTSQTTSSTTVSRTFTVTTSVSRTSTASTTTSPEGAFVQLIDSGTCAQLSLFPIVGPAECEQAARQLDLPDLTAQITAEAERPEGCYFFEGLSLWLGVSPASKGKGAETSGPEANKTRHPICSSVVPNMRVATGLAGRGGEVGLAIFASCLTFVL</sequence>
<accession>A0A812RTG0</accession>
<dbReference type="Pfam" id="PF08685">
    <property type="entry name" value="GON"/>
    <property type="match status" value="1"/>
</dbReference>
<proteinExistence type="predicted"/>
<keyword evidence="5" id="KW-1185">Reference proteome</keyword>
<evidence type="ECO:0000313" key="4">
    <source>
        <dbReference type="EMBL" id="CAE7450879.1"/>
    </source>
</evidence>